<proteinExistence type="predicted"/>
<reference evidence="1" key="1">
    <citation type="submission" date="2020-02" db="EMBL/GenBank/DDBJ databases">
        <authorList>
            <person name="Meier V. D."/>
        </authorList>
    </citation>
    <scope>NUCLEOTIDE SEQUENCE</scope>
    <source>
        <strain evidence="1">AVDCRST_MAG39</strain>
    </source>
</reference>
<accession>A0A6J4TIQ3</accession>
<dbReference type="AlphaFoldDB" id="A0A6J4TIQ3"/>
<dbReference type="EMBL" id="CADCVW010000107">
    <property type="protein sequence ID" value="CAA9523082.1"/>
    <property type="molecule type" value="Genomic_DNA"/>
</dbReference>
<name>A0A6J4TIQ3_9SPHN</name>
<feature type="non-terminal residue" evidence="1">
    <location>
        <position position="44"/>
    </location>
</feature>
<organism evidence="1">
    <name type="scientific">uncultured Sphingomonadaceae bacterium</name>
    <dbReference type="NCBI Taxonomy" id="169976"/>
    <lineage>
        <taxon>Bacteria</taxon>
        <taxon>Pseudomonadati</taxon>
        <taxon>Pseudomonadota</taxon>
        <taxon>Alphaproteobacteria</taxon>
        <taxon>Sphingomonadales</taxon>
        <taxon>Sphingomonadaceae</taxon>
        <taxon>environmental samples</taxon>
    </lineage>
</organism>
<sequence>AGAHVAVFLPRNGIQQRPSANGSCHPRLSPRWPGHARHRCCCAI</sequence>
<evidence type="ECO:0000313" key="1">
    <source>
        <dbReference type="EMBL" id="CAA9523082.1"/>
    </source>
</evidence>
<protein>
    <submittedName>
        <fullName evidence="1">Uncharacterized protein</fullName>
    </submittedName>
</protein>
<gene>
    <name evidence="1" type="ORF">AVDCRST_MAG39-2656</name>
</gene>
<feature type="non-terminal residue" evidence="1">
    <location>
        <position position="1"/>
    </location>
</feature>